<feature type="compositionally biased region" description="Low complexity" evidence="1">
    <location>
        <begin position="1"/>
        <end position="32"/>
    </location>
</feature>
<comment type="caution">
    <text evidence="2">The sequence shown here is derived from an EMBL/GenBank/DDBJ whole genome shotgun (WGS) entry which is preliminary data.</text>
</comment>
<feature type="region of interest" description="Disordered" evidence="1">
    <location>
        <begin position="1"/>
        <end position="77"/>
    </location>
</feature>
<dbReference type="EMBL" id="CAICTM010000482">
    <property type="protein sequence ID" value="CAB9511398.1"/>
    <property type="molecule type" value="Genomic_DNA"/>
</dbReference>
<accession>A0A9N8DYS4</accession>
<dbReference type="Proteomes" id="UP001153069">
    <property type="component" value="Unassembled WGS sequence"/>
</dbReference>
<protein>
    <submittedName>
        <fullName evidence="2">Uncharacterized protein</fullName>
    </submittedName>
</protein>
<organism evidence="2 3">
    <name type="scientific">Seminavis robusta</name>
    <dbReference type="NCBI Taxonomy" id="568900"/>
    <lineage>
        <taxon>Eukaryota</taxon>
        <taxon>Sar</taxon>
        <taxon>Stramenopiles</taxon>
        <taxon>Ochrophyta</taxon>
        <taxon>Bacillariophyta</taxon>
        <taxon>Bacillariophyceae</taxon>
        <taxon>Bacillariophycidae</taxon>
        <taxon>Naviculales</taxon>
        <taxon>Naviculaceae</taxon>
        <taxon>Seminavis</taxon>
    </lineage>
</organism>
<feature type="compositionally biased region" description="Low complexity" evidence="1">
    <location>
        <begin position="40"/>
        <end position="50"/>
    </location>
</feature>
<name>A0A9N8DYS4_9STRA</name>
<reference evidence="2" key="1">
    <citation type="submission" date="2020-06" db="EMBL/GenBank/DDBJ databases">
        <authorList>
            <consortium name="Plant Systems Biology data submission"/>
        </authorList>
    </citation>
    <scope>NUCLEOTIDE SEQUENCE</scope>
    <source>
        <strain evidence="2">D6</strain>
    </source>
</reference>
<keyword evidence="3" id="KW-1185">Reference proteome</keyword>
<dbReference type="AlphaFoldDB" id="A0A9N8DYS4"/>
<evidence type="ECO:0000256" key="1">
    <source>
        <dbReference type="SAM" id="MobiDB-lite"/>
    </source>
</evidence>
<evidence type="ECO:0000313" key="2">
    <source>
        <dbReference type="EMBL" id="CAB9511398.1"/>
    </source>
</evidence>
<feature type="compositionally biased region" description="Low complexity" evidence="1">
    <location>
        <begin position="68"/>
        <end position="77"/>
    </location>
</feature>
<evidence type="ECO:0000313" key="3">
    <source>
        <dbReference type="Proteomes" id="UP001153069"/>
    </source>
</evidence>
<gene>
    <name evidence="2" type="ORF">SEMRO_483_G151980.1</name>
</gene>
<proteinExistence type="predicted"/>
<sequence length="223" mass="24294">MKTTTTTTTQNAIAGSAGTSYTSSSKRSALSAVNPNTIGKSTCTSTSTSKPSDKKSSKKVKQPFGAATTTTSTTTTSSLPFDFSNSEACKSFYAMLDKDNQEQAEQIAARKLALQLKSPQKQKRLISTPKRLMGTTTGSPTVDAVMQDFSFDTNAHDDQIMAHLAETALQNIHNHSNTESTRCKTVLNNLHGVHQQKKKNSKIHQDLTLQHILQNPNKYLNNN</sequence>